<evidence type="ECO:0000313" key="1">
    <source>
        <dbReference type="EMBL" id="KAA5596272.1"/>
    </source>
</evidence>
<dbReference type="PANTHER" id="PTHR42896:SF2">
    <property type="entry name" value="CBBY-LIKE PROTEIN"/>
    <property type="match status" value="1"/>
</dbReference>
<evidence type="ECO:0000313" key="2">
    <source>
        <dbReference type="Proteomes" id="UP000323886"/>
    </source>
</evidence>
<dbReference type="PANTHER" id="PTHR42896">
    <property type="entry name" value="XYLULOSE-1,5-BISPHOSPHATE (XUBP) PHOSPHATASE"/>
    <property type="match status" value="1"/>
</dbReference>
<protein>
    <submittedName>
        <fullName evidence="1">HAD-IA family hydrolase</fullName>
    </submittedName>
</protein>
<dbReference type="SUPFAM" id="SSF56784">
    <property type="entry name" value="HAD-like"/>
    <property type="match status" value="1"/>
</dbReference>
<sequence>MALAALIFDIDGTLSETEELHRRAFNDVFADFGLPWRWDVDLYRDLLDVAGGKERLAHFFATHEGGAPGLADRIAELHAAKTARYATLVAGGAARLRPGIARLMRQARHAGLRLAIATTTSLPNVEALLCATLGPGAVDLFAVIGAGDMVAAKKPAPDIYRYVLDALALPAGACVAFEDSSNGLVAAHGAGLPTLVTPSLYTAHQTGAGAFDGALATLSDLGEPGAPYRHIAGAGHGEDMVTIEALERWLRRIA</sequence>
<dbReference type="InterPro" id="IPR023214">
    <property type="entry name" value="HAD_sf"/>
</dbReference>
<dbReference type="InterPro" id="IPR044999">
    <property type="entry name" value="CbbY-like"/>
</dbReference>
<dbReference type="Gene3D" id="1.10.150.240">
    <property type="entry name" value="Putative phosphatase, domain 2"/>
    <property type="match status" value="1"/>
</dbReference>
<organism evidence="1 2">
    <name type="scientific">Blastochloris sulfoviridis</name>
    <dbReference type="NCBI Taxonomy" id="50712"/>
    <lineage>
        <taxon>Bacteria</taxon>
        <taxon>Pseudomonadati</taxon>
        <taxon>Pseudomonadota</taxon>
        <taxon>Alphaproteobacteria</taxon>
        <taxon>Hyphomicrobiales</taxon>
        <taxon>Blastochloridaceae</taxon>
        <taxon>Blastochloris</taxon>
    </lineage>
</organism>
<comment type="caution">
    <text evidence="1">The sequence shown here is derived from an EMBL/GenBank/DDBJ whole genome shotgun (WGS) entry which is preliminary data.</text>
</comment>
<dbReference type="PRINTS" id="PR00413">
    <property type="entry name" value="HADHALOGNASE"/>
</dbReference>
<reference evidence="1 2" key="1">
    <citation type="submission" date="2019-09" db="EMBL/GenBank/DDBJ databases">
        <title>Draft Whole-Genome sequence of Blastochloris sulfoviridis DSM 729.</title>
        <authorList>
            <person name="Meyer T.E."/>
            <person name="Kyndt J.A."/>
        </authorList>
    </citation>
    <scope>NUCLEOTIDE SEQUENCE [LARGE SCALE GENOMIC DNA]</scope>
    <source>
        <strain evidence="1 2">DSM 729</strain>
    </source>
</reference>
<dbReference type="SFLD" id="SFLDG01129">
    <property type="entry name" value="C1.5:_HAD__Beta-PGM__Phosphata"/>
    <property type="match status" value="1"/>
</dbReference>
<dbReference type="Proteomes" id="UP000323886">
    <property type="component" value="Unassembled WGS sequence"/>
</dbReference>
<dbReference type="SFLD" id="SFLDS00003">
    <property type="entry name" value="Haloacid_Dehalogenase"/>
    <property type="match status" value="1"/>
</dbReference>
<gene>
    <name evidence="1" type="ORF">F1193_15720</name>
</gene>
<dbReference type="Gene3D" id="3.40.50.1000">
    <property type="entry name" value="HAD superfamily/HAD-like"/>
    <property type="match status" value="1"/>
</dbReference>
<dbReference type="AlphaFoldDB" id="A0A5M6HK65"/>
<name>A0A5M6HK65_9HYPH</name>
<dbReference type="InterPro" id="IPR023198">
    <property type="entry name" value="PGP-like_dom2"/>
</dbReference>
<dbReference type="RefSeq" id="WP_150098751.1">
    <property type="nucleotide sequence ID" value="NZ_VWPL01000044.1"/>
</dbReference>
<dbReference type="OrthoDB" id="9782449at2"/>
<dbReference type="Pfam" id="PF00702">
    <property type="entry name" value="Hydrolase"/>
    <property type="match status" value="1"/>
</dbReference>
<dbReference type="NCBIfam" id="TIGR01509">
    <property type="entry name" value="HAD-SF-IA-v3"/>
    <property type="match status" value="1"/>
</dbReference>
<proteinExistence type="predicted"/>
<dbReference type="GO" id="GO:0016787">
    <property type="term" value="F:hydrolase activity"/>
    <property type="evidence" value="ECO:0007669"/>
    <property type="project" value="UniProtKB-KW"/>
</dbReference>
<dbReference type="InterPro" id="IPR006439">
    <property type="entry name" value="HAD-SF_hydro_IA"/>
</dbReference>
<dbReference type="EMBL" id="VWPL01000044">
    <property type="protein sequence ID" value="KAA5596272.1"/>
    <property type="molecule type" value="Genomic_DNA"/>
</dbReference>
<keyword evidence="1" id="KW-0378">Hydrolase</keyword>
<accession>A0A5M6HK65</accession>
<keyword evidence="2" id="KW-1185">Reference proteome</keyword>
<dbReference type="InterPro" id="IPR036412">
    <property type="entry name" value="HAD-like_sf"/>
</dbReference>